<feature type="compositionally biased region" description="Polar residues" evidence="5">
    <location>
        <begin position="258"/>
        <end position="269"/>
    </location>
</feature>
<evidence type="ECO:0000256" key="4">
    <source>
        <dbReference type="ARBA" id="ARBA00023002"/>
    </source>
</evidence>
<protein>
    <recommendedName>
        <fullName evidence="2">superoxide dismutase</fullName>
        <ecNumber evidence="2">1.15.1.1</ecNumber>
    </recommendedName>
</protein>
<evidence type="ECO:0000256" key="1">
    <source>
        <dbReference type="ARBA" id="ARBA00008714"/>
    </source>
</evidence>
<feature type="region of interest" description="Disordered" evidence="5">
    <location>
        <begin position="258"/>
        <end position="284"/>
    </location>
</feature>
<evidence type="ECO:0000313" key="9">
    <source>
        <dbReference type="Proteomes" id="UP000304840"/>
    </source>
</evidence>
<dbReference type="PANTHER" id="PTHR43595:SF2">
    <property type="entry name" value="SMALL RIBOSOMAL SUBUNIT PROTEIN MS42"/>
    <property type="match status" value="1"/>
</dbReference>
<dbReference type="PROSITE" id="PS00088">
    <property type="entry name" value="SOD_MN"/>
    <property type="match status" value="1"/>
</dbReference>
<dbReference type="Gene3D" id="3.55.40.20">
    <property type="entry name" value="Iron/manganese superoxide dismutase, C-terminal domain"/>
    <property type="match status" value="1"/>
</dbReference>
<evidence type="ECO:0000256" key="2">
    <source>
        <dbReference type="ARBA" id="ARBA00012682"/>
    </source>
</evidence>
<organism evidence="8 9">
    <name type="scientific">Flavobacterium columnare</name>
    <dbReference type="NCBI Taxonomy" id="996"/>
    <lineage>
        <taxon>Bacteria</taxon>
        <taxon>Pseudomonadati</taxon>
        <taxon>Bacteroidota</taxon>
        <taxon>Flavobacteriia</taxon>
        <taxon>Flavobacteriales</taxon>
        <taxon>Flavobacteriaceae</taxon>
        <taxon>Flavobacterium</taxon>
    </lineage>
</organism>
<dbReference type="GO" id="GO:0005737">
    <property type="term" value="C:cytoplasm"/>
    <property type="evidence" value="ECO:0007669"/>
    <property type="project" value="TreeGrafter"/>
</dbReference>
<evidence type="ECO:0000259" key="6">
    <source>
        <dbReference type="Pfam" id="PF00081"/>
    </source>
</evidence>
<dbReference type="Pfam" id="PF02777">
    <property type="entry name" value="Sod_Fe_C"/>
    <property type="match status" value="1"/>
</dbReference>
<dbReference type="InterPro" id="IPR001189">
    <property type="entry name" value="Mn/Fe_SOD"/>
</dbReference>
<dbReference type="SUPFAM" id="SSF46609">
    <property type="entry name" value="Fe,Mn superoxide dismutase (SOD), N-terminal domain"/>
    <property type="match status" value="1"/>
</dbReference>
<accession>A0AAI8CGM5</accession>
<comment type="similarity">
    <text evidence="1">Belongs to the iron/manganese superoxide dismutase family.</text>
</comment>
<reference evidence="8 9" key="2">
    <citation type="submission" date="2019-05" db="EMBL/GenBank/DDBJ databases">
        <authorList>
            <person name="Ravantti J.J."/>
        </authorList>
    </citation>
    <scope>NUCLEOTIDE SEQUENCE [LARGE SCALE GENOMIC DNA]</scope>
    <source>
        <strain evidence="8 9">B185</strain>
    </source>
</reference>
<dbReference type="AlphaFoldDB" id="A0AAI8CGM5"/>
<dbReference type="PANTHER" id="PTHR43595">
    <property type="entry name" value="37S RIBOSOMAL PROTEIN S26, MITOCHONDRIAL"/>
    <property type="match status" value="1"/>
</dbReference>
<sequence length="284" mass="32514">MDKKKIVIINCWVALSFLSCKKDTLVEVVDVPATPIMAVEKRDTKPSDLKANEGSFQLYNLTYDYKALEPYIDSNTLELHYSKYLLPYVNALNKSVIGTKYEVLDFLNIFKNLNYSDTDVRNYAGAVYNHNFYFESIAPKAGGQPSGELLEAINRDFGSFDQFIQSFSEASIRINGSGWTWLLSDKYGKLRIITTANNDAPQMKTLGIKGVPLLCLDMWEHAYYLKFQNRKREYANTFFSIINWPKIEERYSAFPKSTYPTASPVSTTTIEEESNLVPLEDKKE</sequence>
<dbReference type="PRINTS" id="PR01703">
    <property type="entry name" value="MNSODISMTASE"/>
</dbReference>
<dbReference type="EMBL" id="CP010992">
    <property type="protein sequence ID" value="AMO19609.1"/>
    <property type="molecule type" value="Genomic_DNA"/>
</dbReference>
<dbReference type="GO" id="GO:0046872">
    <property type="term" value="F:metal ion binding"/>
    <property type="evidence" value="ECO:0007669"/>
    <property type="project" value="UniProtKB-KW"/>
</dbReference>
<dbReference type="GO" id="GO:0004784">
    <property type="term" value="F:superoxide dismutase activity"/>
    <property type="evidence" value="ECO:0007669"/>
    <property type="project" value="UniProtKB-EC"/>
</dbReference>
<dbReference type="PROSITE" id="PS51257">
    <property type="entry name" value="PROKAR_LIPOPROTEIN"/>
    <property type="match status" value="1"/>
</dbReference>
<evidence type="ECO:0000313" key="8">
    <source>
        <dbReference type="EMBL" id="AMO19609.1"/>
    </source>
</evidence>
<dbReference type="Pfam" id="PF00081">
    <property type="entry name" value="Sod_Fe_N"/>
    <property type="match status" value="1"/>
</dbReference>
<feature type="domain" description="Manganese/iron superoxide dismutase N-terminal" evidence="6">
    <location>
        <begin position="56"/>
        <end position="137"/>
    </location>
</feature>
<dbReference type="Gene3D" id="1.10.287.990">
    <property type="entry name" value="Fe,Mn superoxide dismutase (SOD) domain"/>
    <property type="match status" value="1"/>
</dbReference>
<dbReference type="EC" id="1.15.1.1" evidence="2"/>
<evidence type="ECO:0000256" key="3">
    <source>
        <dbReference type="ARBA" id="ARBA00022723"/>
    </source>
</evidence>
<evidence type="ECO:0000259" key="7">
    <source>
        <dbReference type="Pfam" id="PF02777"/>
    </source>
</evidence>
<keyword evidence="3" id="KW-0479">Metal-binding</keyword>
<dbReference type="Proteomes" id="UP000304840">
    <property type="component" value="Chromosome"/>
</dbReference>
<gene>
    <name evidence="8" type="ORF">UN65_03960</name>
</gene>
<evidence type="ECO:0000256" key="5">
    <source>
        <dbReference type="SAM" id="MobiDB-lite"/>
    </source>
</evidence>
<dbReference type="FunFam" id="3.55.40.20:FF:000004">
    <property type="entry name" value="Superoxide dismutase [Fe]"/>
    <property type="match status" value="1"/>
</dbReference>
<feature type="domain" description="Manganese/iron superoxide dismutase C-terminal" evidence="7">
    <location>
        <begin position="145"/>
        <end position="250"/>
    </location>
</feature>
<dbReference type="SUPFAM" id="SSF54719">
    <property type="entry name" value="Fe,Mn superoxide dismutase (SOD), C-terminal domain"/>
    <property type="match status" value="1"/>
</dbReference>
<dbReference type="InterPro" id="IPR019831">
    <property type="entry name" value="Mn/Fe_SOD_N"/>
</dbReference>
<name>A0AAI8CGM5_9FLAO</name>
<dbReference type="RefSeq" id="WP_014164531.1">
    <property type="nucleotide sequence ID" value="NZ_CP010992.1"/>
</dbReference>
<keyword evidence="4" id="KW-0560">Oxidoreductase</keyword>
<dbReference type="InterPro" id="IPR036324">
    <property type="entry name" value="Mn/Fe_SOD_N_sf"/>
</dbReference>
<reference evidence="9" key="1">
    <citation type="submission" date="2016-03" db="EMBL/GenBank/DDBJ databases">
        <title>Flavobacterium columnare strain B185, complete genome.</title>
        <authorList>
            <person name="Sundberg L.-R."/>
            <person name="Papponen P."/>
            <person name="Laanto E."/>
        </authorList>
    </citation>
    <scope>NUCLEOTIDE SEQUENCE [LARGE SCALE GENOMIC DNA]</scope>
    <source>
        <strain evidence="9">B185</strain>
    </source>
</reference>
<proteinExistence type="inferred from homology"/>
<dbReference type="InterPro" id="IPR036314">
    <property type="entry name" value="SOD_C_sf"/>
</dbReference>
<dbReference type="InterPro" id="IPR019833">
    <property type="entry name" value="Mn/Fe_SOD_BS"/>
</dbReference>
<dbReference type="InterPro" id="IPR019832">
    <property type="entry name" value="Mn/Fe_SOD_C"/>
</dbReference>